<sequence>MIAVLVTMLFQSAHSTEHLFQEYFHQDTTVTHLKEDGTTKFTALKTAKHSCSICEFTLSSIISPEIFSFHGSITSTMPTATFAKEKTALTVFTGTLTQLRAPPAIS</sequence>
<proteinExistence type="predicted"/>
<dbReference type="KEGG" id="fki:FK004_02665"/>
<accession>A0A2S1LKI7</accession>
<name>A0A2S1LKI7_9FLAO</name>
<evidence type="ECO:0000313" key="2">
    <source>
        <dbReference type="Proteomes" id="UP000244677"/>
    </source>
</evidence>
<gene>
    <name evidence="1" type="ORF">FK004_02665</name>
</gene>
<organism evidence="1 2">
    <name type="scientific">Flavobacterium kingsejongi</name>
    <dbReference type="NCBI Taxonomy" id="1678728"/>
    <lineage>
        <taxon>Bacteria</taxon>
        <taxon>Pseudomonadati</taxon>
        <taxon>Bacteroidota</taxon>
        <taxon>Flavobacteriia</taxon>
        <taxon>Flavobacteriales</taxon>
        <taxon>Flavobacteriaceae</taxon>
        <taxon>Flavobacterium</taxon>
    </lineage>
</organism>
<dbReference type="EMBL" id="CP020919">
    <property type="protein sequence ID" value="AWG24201.1"/>
    <property type="molecule type" value="Genomic_DNA"/>
</dbReference>
<protein>
    <submittedName>
        <fullName evidence="1">Uncharacterized protein</fullName>
    </submittedName>
</protein>
<keyword evidence="2" id="KW-1185">Reference proteome</keyword>
<dbReference type="Proteomes" id="UP000244677">
    <property type="component" value="Chromosome"/>
</dbReference>
<evidence type="ECO:0000313" key="1">
    <source>
        <dbReference type="EMBL" id="AWG24201.1"/>
    </source>
</evidence>
<dbReference type="AlphaFoldDB" id="A0A2S1LKI7"/>
<reference evidence="1 2" key="1">
    <citation type="submission" date="2017-04" db="EMBL/GenBank/DDBJ databases">
        <title>Complete genome sequence of Flavobacterium kingsejong AJ004.</title>
        <authorList>
            <person name="Lee P.C."/>
        </authorList>
    </citation>
    <scope>NUCLEOTIDE SEQUENCE [LARGE SCALE GENOMIC DNA]</scope>
    <source>
        <strain evidence="1 2">AJ004</strain>
    </source>
</reference>